<dbReference type="GO" id="GO:0003700">
    <property type="term" value="F:DNA-binding transcription factor activity"/>
    <property type="evidence" value="ECO:0007669"/>
    <property type="project" value="InterPro"/>
</dbReference>
<dbReference type="EMBL" id="WPIN01000002">
    <property type="protein sequence ID" value="MVM29204.1"/>
    <property type="molecule type" value="Genomic_DNA"/>
</dbReference>
<dbReference type="SUPFAM" id="SSF46689">
    <property type="entry name" value="Homeodomain-like"/>
    <property type="match status" value="2"/>
</dbReference>
<reference evidence="5 6" key="1">
    <citation type="submission" date="2019-12" db="EMBL/GenBank/DDBJ databases">
        <title>Spirosoma sp. HMF4905 genome sequencing and assembly.</title>
        <authorList>
            <person name="Kang H."/>
            <person name="Cha I."/>
            <person name="Kim H."/>
            <person name="Joh K."/>
        </authorList>
    </citation>
    <scope>NUCLEOTIDE SEQUENCE [LARGE SCALE GENOMIC DNA]</scope>
    <source>
        <strain evidence="5 6">HMF4905</strain>
    </source>
</reference>
<dbReference type="PANTHER" id="PTHR43280">
    <property type="entry name" value="ARAC-FAMILY TRANSCRIPTIONAL REGULATOR"/>
    <property type="match status" value="1"/>
</dbReference>
<keyword evidence="6" id="KW-1185">Reference proteome</keyword>
<keyword evidence="1" id="KW-0805">Transcription regulation</keyword>
<evidence type="ECO:0000256" key="1">
    <source>
        <dbReference type="ARBA" id="ARBA00023015"/>
    </source>
</evidence>
<dbReference type="Pfam" id="PF12833">
    <property type="entry name" value="HTH_18"/>
    <property type="match status" value="1"/>
</dbReference>
<feature type="domain" description="HTH araC/xylS-type" evidence="4">
    <location>
        <begin position="184"/>
        <end position="282"/>
    </location>
</feature>
<protein>
    <submittedName>
        <fullName evidence="5">Helix-turn-helix domain-containing protein</fullName>
    </submittedName>
</protein>
<evidence type="ECO:0000256" key="3">
    <source>
        <dbReference type="ARBA" id="ARBA00023163"/>
    </source>
</evidence>
<organism evidence="5 6">
    <name type="scientific">Spirosoma arboris</name>
    <dbReference type="NCBI Taxonomy" id="2682092"/>
    <lineage>
        <taxon>Bacteria</taxon>
        <taxon>Pseudomonadati</taxon>
        <taxon>Bacteroidota</taxon>
        <taxon>Cytophagia</taxon>
        <taxon>Cytophagales</taxon>
        <taxon>Cytophagaceae</taxon>
        <taxon>Spirosoma</taxon>
    </lineage>
</organism>
<dbReference type="SMART" id="SM00342">
    <property type="entry name" value="HTH_ARAC"/>
    <property type="match status" value="1"/>
</dbReference>
<dbReference type="Gene3D" id="2.60.120.10">
    <property type="entry name" value="Jelly Rolls"/>
    <property type="match status" value="1"/>
</dbReference>
<dbReference type="SUPFAM" id="SSF51182">
    <property type="entry name" value="RmlC-like cupins"/>
    <property type="match status" value="1"/>
</dbReference>
<keyword evidence="3" id="KW-0804">Transcription</keyword>
<dbReference type="RefSeq" id="WP_157583375.1">
    <property type="nucleotide sequence ID" value="NZ_WPIN01000002.1"/>
</dbReference>
<dbReference type="InterPro" id="IPR014710">
    <property type="entry name" value="RmlC-like_jellyroll"/>
</dbReference>
<evidence type="ECO:0000259" key="4">
    <source>
        <dbReference type="PROSITE" id="PS01124"/>
    </source>
</evidence>
<dbReference type="InterPro" id="IPR003313">
    <property type="entry name" value="AraC-bd"/>
</dbReference>
<dbReference type="PROSITE" id="PS00041">
    <property type="entry name" value="HTH_ARAC_FAMILY_1"/>
    <property type="match status" value="1"/>
</dbReference>
<dbReference type="Gene3D" id="1.10.10.60">
    <property type="entry name" value="Homeodomain-like"/>
    <property type="match status" value="2"/>
</dbReference>
<keyword evidence="2" id="KW-0238">DNA-binding</keyword>
<dbReference type="InterPro" id="IPR009057">
    <property type="entry name" value="Homeodomain-like_sf"/>
</dbReference>
<evidence type="ECO:0000313" key="6">
    <source>
        <dbReference type="Proteomes" id="UP000436006"/>
    </source>
</evidence>
<dbReference type="CDD" id="cd06976">
    <property type="entry name" value="cupin_MtlR-like_N"/>
    <property type="match status" value="1"/>
</dbReference>
<comment type="caution">
    <text evidence="5">The sequence shown here is derived from an EMBL/GenBank/DDBJ whole genome shotgun (WGS) entry which is preliminary data.</text>
</comment>
<dbReference type="Proteomes" id="UP000436006">
    <property type="component" value="Unassembled WGS sequence"/>
</dbReference>
<dbReference type="InterPro" id="IPR018062">
    <property type="entry name" value="HTH_AraC-typ_CS"/>
</dbReference>
<dbReference type="InterPro" id="IPR018060">
    <property type="entry name" value="HTH_AraC"/>
</dbReference>
<evidence type="ECO:0000256" key="2">
    <source>
        <dbReference type="ARBA" id="ARBA00023125"/>
    </source>
</evidence>
<dbReference type="GO" id="GO:0043565">
    <property type="term" value="F:sequence-specific DNA binding"/>
    <property type="evidence" value="ECO:0007669"/>
    <property type="project" value="InterPro"/>
</dbReference>
<dbReference type="InterPro" id="IPR011051">
    <property type="entry name" value="RmlC_Cupin_sf"/>
</dbReference>
<gene>
    <name evidence="5" type="ORF">GO755_04105</name>
</gene>
<sequence length="287" mass="33073">MKALLEKTLLREEKSVLARRFTVPYFSSPFHFHPEYELTYIIRGSGKRFVGASIDNFEKGDLILLGSNLPHFWRSDAEYYQDQGLQCEAIVIHFSDQFVEQIIQKIPEFRLVMNLLTQSVHGIQFLASQPLADRLEQLVSTKKVKQVCDFLELLDALANHTTIRLLNTSAGYSQAKETENDRMLRTLEFTLANFQRTINLGEVADLANLTITSFCRYFRKYTGKTYIDYLNEIRISHARKLLIDSVLTIQEIGLISGFQNMSNFHRLFKLQTGLSPLAYRKIADTTS</sequence>
<name>A0A7K1S5Y4_9BACT</name>
<evidence type="ECO:0000313" key="5">
    <source>
        <dbReference type="EMBL" id="MVM29204.1"/>
    </source>
</evidence>
<dbReference type="PROSITE" id="PS01124">
    <property type="entry name" value="HTH_ARAC_FAMILY_2"/>
    <property type="match status" value="1"/>
</dbReference>
<proteinExistence type="predicted"/>
<dbReference type="PANTHER" id="PTHR43280:SF27">
    <property type="entry name" value="TRANSCRIPTIONAL REGULATOR MTLR"/>
    <property type="match status" value="1"/>
</dbReference>
<dbReference type="Pfam" id="PF02311">
    <property type="entry name" value="AraC_binding"/>
    <property type="match status" value="1"/>
</dbReference>
<accession>A0A7K1S5Y4</accession>
<dbReference type="AlphaFoldDB" id="A0A7K1S5Y4"/>